<keyword evidence="3" id="KW-1185">Reference proteome</keyword>
<feature type="compositionally biased region" description="Pro residues" evidence="1">
    <location>
        <begin position="61"/>
        <end position="71"/>
    </location>
</feature>
<evidence type="ECO:0000313" key="2">
    <source>
        <dbReference type="EMBL" id="GFO11646.1"/>
    </source>
</evidence>
<reference evidence="2 3" key="1">
    <citation type="journal article" date="2021" name="Elife">
        <title>Chloroplast acquisition without the gene transfer in kleptoplastic sea slugs, Plakobranchus ocellatus.</title>
        <authorList>
            <person name="Maeda T."/>
            <person name="Takahashi S."/>
            <person name="Yoshida T."/>
            <person name="Shimamura S."/>
            <person name="Takaki Y."/>
            <person name="Nagai Y."/>
            <person name="Toyoda A."/>
            <person name="Suzuki Y."/>
            <person name="Arimoto A."/>
            <person name="Ishii H."/>
            <person name="Satoh N."/>
            <person name="Nishiyama T."/>
            <person name="Hasebe M."/>
            <person name="Maruyama T."/>
            <person name="Minagawa J."/>
            <person name="Obokata J."/>
            <person name="Shigenobu S."/>
        </authorList>
    </citation>
    <scope>NUCLEOTIDE SEQUENCE [LARGE SCALE GENOMIC DNA]</scope>
</reference>
<comment type="caution">
    <text evidence="2">The sequence shown here is derived from an EMBL/GenBank/DDBJ whole genome shotgun (WGS) entry which is preliminary data.</text>
</comment>
<evidence type="ECO:0000313" key="3">
    <source>
        <dbReference type="Proteomes" id="UP000735302"/>
    </source>
</evidence>
<proteinExistence type="predicted"/>
<evidence type="ECO:0000256" key="1">
    <source>
        <dbReference type="SAM" id="MobiDB-lite"/>
    </source>
</evidence>
<feature type="region of interest" description="Disordered" evidence="1">
    <location>
        <begin position="57"/>
        <end position="92"/>
    </location>
</feature>
<organism evidence="2 3">
    <name type="scientific">Plakobranchus ocellatus</name>
    <dbReference type="NCBI Taxonomy" id="259542"/>
    <lineage>
        <taxon>Eukaryota</taxon>
        <taxon>Metazoa</taxon>
        <taxon>Spiralia</taxon>
        <taxon>Lophotrochozoa</taxon>
        <taxon>Mollusca</taxon>
        <taxon>Gastropoda</taxon>
        <taxon>Heterobranchia</taxon>
        <taxon>Euthyneura</taxon>
        <taxon>Panpulmonata</taxon>
        <taxon>Sacoglossa</taxon>
        <taxon>Placobranchoidea</taxon>
        <taxon>Plakobranchidae</taxon>
        <taxon>Plakobranchus</taxon>
    </lineage>
</organism>
<gene>
    <name evidence="2" type="ORF">PoB_003815100</name>
</gene>
<dbReference type="AlphaFoldDB" id="A0AAV4AU52"/>
<dbReference type="EMBL" id="BLXT01004325">
    <property type="protein sequence ID" value="GFO11646.1"/>
    <property type="molecule type" value="Genomic_DNA"/>
</dbReference>
<name>A0AAV4AU52_9GAST</name>
<sequence length="107" mass="11673">MSLMVELVKITVVWLSRGVQQSSSEIASSSPWLRLTLANQSGTIRAVPLDQRQLPALVTSFPPPDPIPRALPSPGGRRFNERVDGEGKLRPGERETSCLASCCGQCW</sequence>
<dbReference type="Proteomes" id="UP000735302">
    <property type="component" value="Unassembled WGS sequence"/>
</dbReference>
<protein>
    <recommendedName>
        <fullName evidence="4">Secreted protein</fullName>
    </recommendedName>
</protein>
<evidence type="ECO:0008006" key="4">
    <source>
        <dbReference type="Google" id="ProtNLM"/>
    </source>
</evidence>
<feature type="compositionally biased region" description="Basic and acidic residues" evidence="1">
    <location>
        <begin position="78"/>
        <end position="92"/>
    </location>
</feature>
<accession>A0AAV4AU52</accession>